<keyword evidence="3" id="KW-1185">Reference proteome</keyword>
<dbReference type="EMBL" id="VOKX01000009">
    <property type="protein sequence ID" value="KAB7850013.1"/>
    <property type="molecule type" value="Genomic_DNA"/>
</dbReference>
<dbReference type="AlphaFoldDB" id="A0A5N5WCL3"/>
<feature type="region of interest" description="Disordered" evidence="1">
    <location>
        <begin position="1"/>
        <end position="61"/>
    </location>
</feature>
<dbReference type="Proteomes" id="UP000327000">
    <property type="component" value="Unassembled WGS sequence"/>
</dbReference>
<name>A0A5N5WCL3_STRMB</name>
<accession>A0A5N5WCL3</accession>
<evidence type="ECO:0000313" key="3">
    <source>
        <dbReference type="Proteomes" id="UP000327000"/>
    </source>
</evidence>
<proteinExistence type="predicted"/>
<evidence type="ECO:0000313" key="2">
    <source>
        <dbReference type="EMBL" id="KAB7850013.1"/>
    </source>
</evidence>
<reference evidence="2 3" key="1">
    <citation type="journal article" date="2019" name="Microb. Cell Fact.">
        <title>Exploring novel herbicidin analogues by transcriptional regulator overexpression and MS/MS molecular networking.</title>
        <authorList>
            <person name="Shi Y."/>
            <person name="Gu R."/>
            <person name="Li Y."/>
            <person name="Wang X."/>
            <person name="Ren W."/>
            <person name="Li X."/>
            <person name="Wang L."/>
            <person name="Xie Y."/>
            <person name="Hong B."/>
        </authorList>
    </citation>
    <scope>NUCLEOTIDE SEQUENCE [LARGE SCALE GENOMIC DNA]</scope>
    <source>
        <strain evidence="2 3">US-43</strain>
    </source>
</reference>
<organism evidence="2 3">
    <name type="scientific">Streptomyces mobaraensis</name>
    <name type="common">Streptoverticillium mobaraense</name>
    <dbReference type="NCBI Taxonomy" id="35621"/>
    <lineage>
        <taxon>Bacteria</taxon>
        <taxon>Bacillati</taxon>
        <taxon>Actinomycetota</taxon>
        <taxon>Actinomycetes</taxon>
        <taxon>Kitasatosporales</taxon>
        <taxon>Streptomycetaceae</taxon>
        <taxon>Streptomyces</taxon>
    </lineage>
</organism>
<comment type="caution">
    <text evidence="2">The sequence shown here is derived from an EMBL/GenBank/DDBJ whole genome shotgun (WGS) entry which is preliminary data.</text>
</comment>
<evidence type="ECO:0000256" key="1">
    <source>
        <dbReference type="SAM" id="MobiDB-lite"/>
    </source>
</evidence>
<gene>
    <name evidence="2" type="ORF">FRZ00_05190</name>
</gene>
<protein>
    <submittedName>
        <fullName evidence="2">Uncharacterized protein</fullName>
    </submittedName>
</protein>
<sequence length="61" mass="6448">MGRQRKGRSLIDSTSLFSAPEGAARRSGLEPPPPTTHPFQAPDFGEDEAVAPDDPFASAPL</sequence>